<protein>
    <submittedName>
        <fullName evidence="1">Camelysin metallo-endopeptidase</fullName>
    </submittedName>
</protein>
<accession>A0AC61R448</accession>
<evidence type="ECO:0000313" key="2">
    <source>
        <dbReference type="Proteomes" id="UP000307720"/>
    </source>
</evidence>
<proteinExistence type="predicted"/>
<dbReference type="Proteomes" id="UP000307720">
    <property type="component" value="Unassembled WGS sequence"/>
</dbReference>
<sequence>MEKRKINKRAAGMLAASALVVGISIGGTIAYLTDHKEATNSFTVGRVEIEGLEPHWDPDGDGNPGGIAEDIVPAQSWAKDPQIKNTGQNPAYVYIEVGVPMADAVYTDSRGVRQNGGDPAHIELFEFDAESAVTQTLSDGVGISEQNSAWTQIEKEELDGNMVYTFCYNSVLEPEGTTSPLFDRITFANVVEGQLDGQELSVDVRFYAIQSQGTGDGEEGPAAARNAYGKYLRQNSGQESSADTVAGTE</sequence>
<evidence type="ECO:0000313" key="1">
    <source>
        <dbReference type="EMBL" id="TGY00861.1"/>
    </source>
</evidence>
<keyword evidence="2" id="KW-1185">Reference proteome</keyword>
<gene>
    <name evidence="1" type="ORF">E5357_01470</name>
</gene>
<reference evidence="1" key="1">
    <citation type="submission" date="2019-04" db="EMBL/GenBank/DDBJ databases">
        <title>Microbes associate with the intestines of laboratory mice.</title>
        <authorList>
            <person name="Navarre W."/>
            <person name="Wong E."/>
            <person name="Huang K."/>
            <person name="Tropini C."/>
            <person name="Ng K."/>
            <person name="Yu B."/>
        </authorList>
    </citation>
    <scope>NUCLEOTIDE SEQUENCE</scope>
    <source>
        <strain evidence="1">NM72_1-8</strain>
    </source>
</reference>
<dbReference type="EMBL" id="SRZB01000001">
    <property type="protein sequence ID" value="TGY00861.1"/>
    <property type="molecule type" value="Genomic_DNA"/>
</dbReference>
<organism evidence="1 2">
    <name type="scientific">Hominisplanchenecus murintestinalis</name>
    <dbReference type="NCBI Taxonomy" id="2941517"/>
    <lineage>
        <taxon>Bacteria</taxon>
        <taxon>Bacillati</taxon>
        <taxon>Bacillota</taxon>
        <taxon>Clostridia</taxon>
        <taxon>Lachnospirales</taxon>
        <taxon>Lachnospiraceae</taxon>
        <taxon>Hominisplanchenecus</taxon>
    </lineage>
</organism>
<name>A0AC61R448_9FIRM</name>
<comment type="caution">
    <text evidence="1">The sequence shown here is derived from an EMBL/GenBank/DDBJ whole genome shotgun (WGS) entry which is preliminary data.</text>
</comment>